<proteinExistence type="inferred from homology"/>
<sequence length="236" mass="25428">MKKNILLLPVICFISLTCAQKKVEDATKLTEDQKASYYIGLNIAENMKQQGFAVDVDLLAQAMKEEIAGGKTLLPKEEMQSFMQSFGQKQQEKTMGAAKLKAEDNKKAGAAFMLKNKSNASVKTTASGLQYEVLKAGAGAKPKATDVVTVIYKGTLLDGTVFDSSEKQGGKPLDIPLNSVIRGWTEGVQLMSKGAKYKFYVPSDMGYGDQGGGAVIPPGATLIFEIKLVDFKDPAQ</sequence>
<dbReference type="AlphaFoldDB" id="A0A8J8G8A7"/>
<comment type="similarity">
    <text evidence="2 6">Belongs to the FKBP-type PPIase family.</text>
</comment>
<dbReference type="Pfam" id="PF01346">
    <property type="entry name" value="FKBP_N"/>
    <property type="match status" value="1"/>
</dbReference>
<keyword evidence="9" id="KW-1185">Reference proteome</keyword>
<protein>
    <recommendedName>
        <fullName evidence="6">Peptidyl-prolyl cis-trans isomerase</fullName>
        <ecNumber evidence="6">5.2.1.8</ecNumber>
    </recommendedName>
</protein>
<dbReference type="Proteomes" id="UP000610746">
    <property type="component" value="Unassembled WGS sequence"/>
</dbReference>
<evidence type="ECO:0000256" key="6">
    <source>
        <dbReference type="RuleBase" id="RU003915"/>
    </source>
</evidence>
<organism evidence="8 9">
    <name type="scientific">Frigoriflavimonas asaccharolytica</name>
    <dbReference type="NCBI Taxonomy" id="2735899"/>
    <lineage>
        <taxon>Bacteria</taxon>
        <taxon>Pseudomonadati</taxon>
        <taxon>Bacteroidota</taxon>
        <taxon>Flavobacteriia</taxon>
        <taxon>Flavobacteriales</taxon>
        <taxon>Weeksellaceae</taxon>
        <taxon>Frigoriflavimonas</taxon>
    </lineage>
</organism>
<dbReference type="InterPro" id="IPR000774">
    <property type="entry name" value="PPIase_FKBP_N"/>
</dbReference>
<dbReference type="EC" id="5.2.1.8" evidence="6"/>
<evidence type="ECO:0000313" key="9">
    <source>
        <dbReference type="Proteomes" id="UP000610746"/>
    </source>
</evidence>
<dbReference type="EMBL" id="JABSNO010000016">
    <property type="protein sequence ID" value="NRS93116.1"/>
    <property type="molecule type" value="Genomic_DNA"/>
</dbReference>
<dbReference type="SUPFAM" id="SSF54534">
    <property type="entry name" value="FKBP-like"/>
    <property type="match status" value="1"/>
</dbReference>
<dbReference type="InterPro" id="IPR036944">
    <property type="entry name" value="PPIase_FKBP_N_sf"/>
</dbReference>
<comment type="caution">
    <text evidence="8">The sequence shown here is derived from an EMBL/GenBank/DDBJ whole genome shotgun (WGS) entry which is preliminary data.</text>
</comment>
<evidence type="ECO:0000256" key="5">
    <source>
        <dbReference type="PROSITE-ProRule" id="PRU00277"/>
    </source>
</evidence>
<dbReference type="PANTHER" id="PTHR43811">
    <property type="entry name" value="FKBP-TYPE PEPTIDYL-PROLYL CIS-TRANS ISOMERASE FKPA"/>
    <property type="match status" value="1"/>
</dbReference>
<evidence type="ECO:0000259" key="7">
    <source>
        <dbReference type="PROSITE" id="PS50059"/>
    </source>
</evidence>
<evidence type="ECO:0000256" key="3">
    <source>
        <dbReference type="ARBA" id="ARBA00023110"/>
    </source>
</evidence>
<dbReference type="InterPro" id="IPR046357">
    <property type="entry name" value="PPIase_dom_sf"/>
</dbReference>
<evidence type="ECO:0000256" key="1">
    <source>
        <dbReference type="ARBA" id="ARBA00000971"/>
    </source>
</evidence>
<dbReference type="Gene3D" id="1.10.287.460">
    <property type="entry name" value="Peptidyl-prolyl cis-trans isomerase, FKBP-type, N-terminal domain"/>
    <property type="match status" value="1"/>
</dbReference>
<dbReference type="RefSeq" id="WP_173779693.1">
    <property type="nucleotide sequence ID" value="NZ_JABSNO010000016.1"/>
</dbReference>
<comment type="catalytic activity">
    <reaction evidence="1 5 6">
        <text>[protein]-peptidylproline (omega=180) = [protein]-peptidylproline (omega=0)</text>
        <dbReference type="Rhea" id="RHEA:16237"/>
        <dbReference type="Rhea" id="RHEA-COMP:10747"/>
        <dbReference type="Rhea" id="RHEA-COMP:10748"/>
        <dbReference type="ChEBI" id="CHEBI:83833"/>
        <dbReference type="ChEBI" id="CHEBI:83834"/>
        <dbReference type="EC" id="5.2.1.8"/>
    </reaction>
</comment>
<reference evidence="8" key="1">
    <citation type="submission" date="2020-05" db="EMBL/GenBank/DDBJ databases">
        <title>Genomic Encyclopedia of Type Strains, Phase IV (KMG-V): Genome sequencing to study the core and pangenomes of soil and plant-associated prokaryotes.</title>
        <authorList>
            <person name="Whitman W."/>
        </authorList>
    </citation>
    <scope>NUCLEOTIDE SEQUENCE</scope>
    <source>
        <strain evidence="8">16F</strain>
    </source>
</reference>
<gene>
    <name evidence="8" type="ORF">HNQ03_002202</name>
</gene>
<dbReference type="GO" id="GO:0006457">
    <property type="term" value="P:protein folding"/>
    <property type="evidence" value="ECO:0007669"/>
    <property type="project" value="InterPro"/>
</dbReference>
<dbReference type="Gene3D" id="3.10.50.40">
    <property type="match status" value="1"/>
</dbReference>
<dbReference type="Pfam" id="PF00254">
    <property type="entry name" value="FKBP_C"/>
    <property type="match status" value="1"/>
</dbReference>
<evidence type="ECO:0000313" key="8">
    <source>
        <dbReference type="EMBL" id="NRS93116.1"/>
    </source>
</evidence>
<keyword evidence="3 5" id="KW-0697">Rotamase</keyword>
<dbReference type="PANTHER" id="PTHR43811:SF57">
    <property type="entry name" value="FKBP-TYPE PEPTIDYL-PROLYL CIS-TRANS ISOMERASE FKPA-RELATED"/>
    <property type="match status" value="1"/>
</dbReference>
<dbReference type="InterPro" id="IPR001179">
    <property type="entry name" value="PPIase_FKBP_dom"/>
</dbReference>
<dbReference type="FunFam" id="3.10.50.40:FF:000006">
    <property type="entry name" value="Peptidyl-prolyl cis-trans isomerase"/>
    <property type="match status" value="1"/>
</dbReference>
<evidence type="ECO:0000256" key="2">
    <source>
        <dbReference type="ARBA" id="ARBA00006577"/>
    </source>
</evidence>
<dbReference type="GO" id="GO:0003755">
    <property type="term" value="F:peptidyl-prolyl cis-trans isomerase activity"/>
    <property type="evidence" value="ECO:0007669"/>
    <property type="project" value="UniProtKB-UniRule"/>
</dbReference>
<feature type="domain" description="PPIase FKBP-type" evidence="7">
    <location>
        <begin position="145"/>
        <end position="232"/>
    </location>
</feature>
<accession>A0A8J8G8A7</accession>
<name>A0A8J8G8A7_9FLAO</name>
<keyword evidence="4 5" id="KW-0413">Isomerase</keyword>
<evidence type="ECO:0000256" key="4">
    <source>
        <dbReference type="ARBA" id="ARBA00023235"/>
    </source>
</evidence>
<dbReference type="PROSITE" id="PS50059">
    <property type="entry name" value="FKBP_PPIASE"/>
    <property type="match status" value="1"/>
</dbReference>